<accession>A6G0D3</accession>
<sequence length="456" mass="48428">MKSRRTFLGGAAVALALPWLESLAPRRARAGHGDDAPQRFIAYFAPNGMLGPLWKPQQTGPDFALSPTLAGLAGLEDQITVISGLDNLASDPNMPGHHAAGTAGFLTAALARHSQTDIHLAQSLDQLFADHLAGRTPLHSLQLGLEGGDAGTGHCDNGFACAYSRCVSWAGPRTPLTKVVSPRMAFDLLFAGYDPEASASERERRRALELSALDSVQADIHALEQRLGQADQTRLEEYLDSVRALELRIEAPAEALAACSLDELPFDPSDPSALDHDPPTATEHAELMAELTVLALRCDLTRAVSFMLGNSASNRSYPELGIVDAHHDLSHHQNDSDDIDDLRAIEAWEVEQLAYLAARLRETPAGAEGNLLDHTLILMSSELSNGNSHTHVDLPVVLAGSGGGAFVTGQHLAMDPGTQYGRLLRTIGTGLGLGAELDADPEAFGGDSTPLPGLLL</sequence>
<keyword evidence="2" id="KW-1185">Reference proteome</keyword>
<dbReference type="AlphaFoldDB" id="A6G0D3"/>
<dbReference type="STRING" id="391625.PPSIR1_36839"/>
<dbReference type="InterPro" id="IPR006311">
    <property type="entry name" value="TAT_signal"/>
</dbReference>
<evidence type="ECO:0000313" key="2">
    <source>
        <dbReference type="Proteomes" id="UP000005801"/>
    </source>
</evidence>
<comment type="caution">
    <text evidence="1">The sequence shown here is derived from an EMBL/GenBank/DDBJ whole genome shotgun (WGS) entry which is preliminary data.</text>
</comment>
<evidence type="ECO:0000313" key="1">
    <source>
        <dbReference type="EMBL" id="EDM80579.1"/>
    </source>
</evidence>
<proteinExistence type="predicted"/>
<name>A6G0D3_9BACT</name>
<dbReference type="OrthoDB" id="9146593at2"/>
<reference evidence="1 2" key="1">
    <citation type="submission" date="2007-06" db="EMBL/GenBank/DDBJ databases">
        <authorList>
            <person name="Shimkets L."/>
            <person name="Ferriera S."/>
            <person name="Johnson J."/>
            <person name="Kravitz S."/>
            <person name="Beeson K."/>
            <person name="Sutton G."/>
            <person name="Rogers Y.-H."/>
            <person name="Friedman R."/>
            <person name="Frazier M."/>
            <person name="Venter J.C."/>
        </authorList>
    </citation>
    <scope>NUCLEOTIDE SEQUENCE [LARGE SCALE GENOMIC DNA]</scope>
    <source>
        <strain evidence="1 2">SIR-1</strain>
    </source>
</reference>
<dbReference type="PROSITE" id="PS51318">
    <property type="entry name" value="TAT"/>
    <property type="match status" value="1"/>
</dbReference>
<dbReference type="EMBL" id="ABCS01000009">
    <property type="protein sequence ID" value="EDM80579.1"/>
    <property type="molecule type" value="Genomic_DNA"/>
</dbReference>
<protein>
    <submittedName>
        <fullName evidence="1">Tat (Twin-arginine translocation) pathway signal sequence domain protein</fullName>
    </submittedName>
</protein>
<dbReference type="RefSeq" id="WP_006970182.1">
    <property type="nucleotide sequence ID" value="NZ_ABCS01000009.1"/>
</dbReference>
<dbReference type="InterPro" id="IPR011447">
    <property type="entry name" value="DUF1552"/>
</dbReference>
<dbReference type="Proteomes" id="UP000005801">
    <property type="component" value="Unassembled WGS sequence"/>
</dbReference>
<dbReference type="Pfam" id="PF07586">
    <property type="entry name" value="HXXSHH"/>
    <property type="match status" value="1"/>
</dbReference>
<dbReference type="eggNOG" id="COG2960">
    <property type="taxonomic scope" value="Bacteria"/>
</dbReference>
<organism evidence="1 2">
    <name type="scientific">Plesiocystis pacifica SIR-1</name>
    <dbReference type="NCBI Taxonomy" id="391625"/>
    <lineage>
        <taxon>Bacteria</taxon>
        <taxon>Pseudomonadati</taxon>
        <taxon>Myxococcota</taxon>
        <taxon>Polyangia</taxon>
        <taxon>Nannocystales</taxon>
        <taxon>Nannocystaceae</taxon>
        <taxon>Plesiocystis</taxon>
    </lineage>
</organism>
<gene>
    <name evidence="1" type="ORF">PPSIR1_36839</name>
</gene>